<dbReference type="InterPro" id="IPR027417">
    <property type="entry name" value="P-loop_NTPase"/>
</dbReference>
<feature type="domain" description="PD-(D/E)XK endonuclease-like" evidence="1">
    <location>
        <begin position="640"/>
        <end position="956"/>
    </location>
</feature>
<sequence>MNTLISHIAKDLITKYGTNLAHIAIVFPNKRAALFLNQELAKQAGRPIWSPAYITISELFRQQSELTVADPIKSLCDLFKSYVTITGRNDDLDEFYGWGQLLLSDFDDIDKNMADAKQVFKNVQDIHELDSVDYLTEHQKEELKRFFANFIGDTSILKERFITLWSKLYDIYDDFKTRLRKQNLAYEGMLYREVVEKNNFPNQFEKYIFIGFNVLQKVEQCLFSALQKEEKAVFYWDYDKYYRKEINEAGTYINRWLTRFPNSLDNNDDSIYNCFESKKDIQFISAPTENLQARYITKWLRENNRYKDGKKTAIVMCDENLLPTVVHSVPPDVEDINVTTGFPLLQAPITSMISQLISLQTDGFSLKENAFKLHYINRVLRHPYGKYILPDAEFTLQKFNKEKAFYISRIDNSEIRFVPHDVSHMPEFVAWLAKITRDIAVNGTKQDTHLFQESAFRMYTLLNRVSELMGQGDLVADITVFRRLLSQLTASTNIPFHGEPAKGVQIMGLLETRNLDFQHVLLLSCNEGNMPKGVDDVSFIPHFIRQAYGLTTIDNKIAIYSYYFHSLLQRATDITILYNNSTQGSKTGEMSRFMLQLLVETNHPIKRIALKAGQEPMQWQVSLIEKDEIIAKKLNDISYISPTAINAYLRCPITFYYRYIAGLTEPMDNDEDDIDNRMFGNIFHCAAQLMYEELLPKDRITKENIEYVLKTEKSAKSFSERKSNGTLDSVITSAFNKELFRLPSTSKKKPKLNGLQVLNQEVIKKYLRRLLVLDLRIAPLKVIKHEYDVYKTLKIKIGDEEKQLTIGGRIDRLDEINSNTSMPRLRVVDYKTGNKVAAELNSVSDIFNPDNVLEKKSDYTLQALLYSILTTDEDNKYNKGHLPVSPALLFIQHTNANDYSPILSLGSNEIENVADYAEDFYKHLNGVLEEIYNMEIPFKPTKNLKTCEYCPYKQMCGR</sequence>
<dbReference type="OrthoDB" id="9762792at2"/>
<evidence type="ECO:0000259" key="1">
    <source>
        <dbReference type="Pfam" id="PF12705"/>
    </source>
</evidence>
<keyword evidence="3" id="KW-1185">Reference proteome</keyword>
<organism evidence="2 3">
    <name type="scientific">Prevotella brunnea</name>
    <dbReference type="NCBI Taxonomy" id="2508867"/>
    <lineage>
        <taxon>Bacteria</taxon>
        <taxon>Pseudomonadati</taxon>
        <taxon>Bacteroidota</taxon>
        <taxon>Bacteroidia</taxon>
        <taxon>Bacteroidales</taxon>
        <taxon>Prevotellaceae</taxon>
        <taxon>Prevotella</taxon>
    </lineage>
</organism>
<dbReference type="InterPro" id="IPR011604">
    <property type="entry name" value="PDDEXK-like_dom_sf"/>
</dbReference>
<dbReference type="AlphaFoldDB" id="A0A5C8GN13"/>
<comment type="caution">
    <text evidence="2">The sequence shown here is derived from an EMBL/GenBank/DDBJ whole genome shotgun (WGS) entry which is preliminary data.</text>
</comment>
<dbReference type="Pfam" id="PF12705">
    <property type="entry name" value="PDDEXK_1"/>
    <property type="match status" value="1"/>
</dbReference>
<accession>A0A5C8GN13</accession>
<dbReference type="Gene3D" id="3.90.320.10">
    <property type="match status" value="1"/>
</dbReference>
<name>A0A5C8GN13_9BACT</name>
<dbReference type="InterPro" id="IPR038726">
    <property type="entry name" value="PDDEXK_AddAB-type"/>
</dbReference>
<evidence type="ECO:0000313" key="2">
    <source>
        <dbReference type="EMBL" id="TXJ62173.1"/>
    </source>
</evidence>
<gene>
    <name evidence="2" type="ORF">ETF27_05735</name>
</gene>
<dbReference type="SUPFAM" id="SSF52540">
    <property type="entry name" value="P-loop containing nucleoside triphosphate hydrolases"/>
    <property type="match status" value="1"/>
</dbReference>
<dbReference type="RefSeq" id="WP_130828826.1">
    <property type="nucleotide sequence ID" value="NZ_SDIK01000038.1"/>
</dbReference>
<proteinExistence type="predicted"/>
<reference evidence="3" key="1">
    <citation type="submission" date="2019-05" db="EMBL/GenBank/DDBJ databases">
        <title>Prevotella brunnea sp. nov., isolated from a wound of a patient.</title>
        <authorList>
            <person name="Buhl M."/>
        </authorList>
    </citation>
    <scope>NUCLEOTIDE SEQUENCE [LARGE SCALE GENOMIC DNA]</scope>
    <source>
        <strain evidence="3">A2672</strain>
    </source>
</reference>
<evidence type="ECO:0000313" key="3">
    <source>
        <dbReference type="Proteomes" id="UP000321612"/>
    </source>
</evidence>
<dbReference type="Proteomes" id="UP000321612">
    <property type="component" value="Unassembled WGS sequence"/>
</dbReference>
<dbReference type="EMBL" id="SDIK01000038">
    <property type="protein sequence ID" value="TXJ62173.1"/>
    <property type="molecule type" value="Genomic_DNA"/>
</dbReference>
<protein>
    <submittedName>
        <fullName evidence="2">PD-(D/E)XK nuclease family protein</fullName>
    </submittedName>
</protein>